<dbReference type="EMBL" id="JBHTMU010000029">
    <property type="protein sequence ID" value="MFD1343699.1"/>
    <property type="molecule type" value="Genomic_DNA"/>
</dbReference>
<dbReference type="Gene3D" id="2.60.40.420">
    <property type="entry name" value="Cupredoxins - blue copper proteins"/>
    <property type="match status" value="1"/>
</dbReference>
<dbReference type="Proteomes" id="UP001597135">
    <property type="component" value="Unassembled WGS sequence"/>
</dbReference>
<comment type="caution">
    <text evidence="2">The sequence shown here is derived from an EMBL/GenBank/DDBJ whole genome shotgun (WGS) entry which is preliminary data.</text>
</comment>
<dbReference type="RefSeq" id="WP_386804869.1">
    <property type="nucleotide sequence ID" value="NZ_JBHTMU010000029.1"/>
</dbReference>
<sequence length="100" mass="10738">MSGFSITSRGFCAGVVAATIARPALARPEALTAQPARVQLAHARYGAAEVWSYDETFPGPSLRFRQGTRLTRQLVNRLDFATSVHGTASASTMPWTVSRG</sequence>
<accession>A0ABW3ZKP8</accession>
<evidence type="ECO:0000313" key="2">
    <source>
        <dbReference type="EMBL" id="MFD1343699.1"/>
    </source>
</evidence>
<reference evidence="3" key="1">
    <citation type="journal article" date="2019" name="Int. J. Syst. Evol. Microbiol.">
        <title>The Global Catalogue of Microorganisms (GCM) 10K type strain sequencing project: providing services to taxonomists for standard genome sequencing and annotation.</title>
        <authorList>
            <consortium name="The Broad Institute Genomics Platform"/>
            <consortium name="The Broad Institute Genome Sequencing Center for Infectious Disease"/>
            <person name="Wu L."/>
            <person name="Ma J."/>
        </authorList>
    </citation>
    <scope>NUCLEOTIDE SEQUENCE [LARGE SCALE GENOMIC DNA]</scope>
    <source>
        <strain evidence="3">CCUG 62953</strain>
    </source>
</reference>
<protein>
    <submittedName>
        <fullName evidence="2">Multicopper oxidase domain-containing protein</fullName>
    </submittedName>
</protein>
<organism evidence="2 3">
    <name type="scientific">Litorisediminicola beolgyonensis</name>
    <dbReference type="NCBI Taxonomy" id="1173614"/>
    <lineage>
        <taxon>Bacteria</taxon>
        <taxon>Pseudomonadati</taxon>
        <taxon>Pseudomonadota</taxon>
        <taxon>Alphaproteobacteria</taxon>
        <taxon>Rhodobacterales</taxon>
        <taxon>Paracoccaceae</taxon>
        <taxon>Litorisediminicola</taxon>
    </lineage>
</organism>
<feature type="domain" description="Plastocyanin-like" evidence="1">
    <location>
        <begin position="45"/>
        <end position="85"/>
    </location>
</feature>
<evidence type="ECO:0000313" key="3">
    <source>
        <dbReference type="Proteomes" id="UP001597135"/>
    </source>
</evidence>
<dbReference type="InterPro" id="IPR008972">
    <property type="entry name" value="Cupredoxin"/>
</dbReference>
<name>A0ABW3ZKP8_9RHOB</name>
<proteinExistence type="predicted"/>
<dbReference type="InterPro" id="IPR011707">
    <property type="entry name" value="Cu-oxidase-like_N"/>
</dbReference>
<gene>
    <name evidence="2" type="ORF">ACFQ4E_14825</name>
</gene>
<evidence type="ECO:0000259" key="1">
    <source>
        <dbReference type="Pfam" id="PF07732"/>
    </source>
</evidence>
<dbReference type="Pfam" id="PF07732">
    <property type="entry name" value="Cu-oxidase_3"/>
    <property type="match status" value="1"/>
</dbReference>
<keyword evidence="3" id="KW-1185">Reference proteome</keyword>
<dbReference type="SUPFAM" id="SSF49503">
    <property type="entry name" value="Cupredoxins"/>
    <property type="match status" value="1"/>
</dbReference>